<reference evidence="1 2" key="1">
    <citation type="submission" date="2024-04" db="EMBL/GenBank/DDBJ databases">
        <title>Tritrichomonas musculus Genome.</title>
        <authorList>
            <person name="Alves-Ferreira E."/>
            <person name="Grigg M."/>
            <person name="Lorenzi H."/>
            <person name="Galac M."/>
        </authorList>
    </citation>
    <scope>NUCLEOTIDE SEQUENCE [LARGE SCALE GENOMIC DNA]</scope>
    <source>
        <strain evidence="1 2">EAF2021</strain>
    </source>
</reference>
<name>A0ABR2H6R7_9EUKA</name>
<organism evidence="1 2">
    <name type="scientific">Tritrichomonas musculus</name>
    <dbReference type="NCBI Taxonomy" id="1915356"/>
    <lineage>
        <taxon>Eukaryota</taxon>
        <taxon>Metamonada</taxon>
        <taxon>Parabasalia</taxon>
        <taxon>Tritrichomonadida</taxon>
        <taxon>Tritrichomonadidae</taxon>
        <taxon>Tritrichomonas</taxon>
    </lineage>
</organism>
<gene>
    <name evidence="1" type="ORF">M9Y10_027330</name>
</gene>
<comment type="caution">
    <text evidence="1">The sequence shown here is derived from an EMBL/GenBank/DDBJ whole genome shotgun (WGS) entry which is preliminary data.</text>
</comment>
<keyword evidence="2" id="KW-1185">Reference proteome</keyword>
<protein>
    <submittedName>
        <fullName evidence="1">Uncharacterized protein</fullName>
    </submittedName>
</protein>
<evidence type="ECO:0000313" key="2">
    <source>
        <dbReference type="Proteomes" id="UP001470230"/>
    </source>
</evidence>
<dbReference type="Proteomes" id="UP001470230">
    <property type="component" value="Unassembled WGS sequence"/>
</dbReference>
<sequence>MQNVYGLNIQLYAFQLNHDLLHNNEKIRVSITTLPEEKKQHFRINPKYINNINHFFSVNITKRTKKIVFVFRRKNFLRNDPIIASTIITDDEIPKTISDTNNTELKTIFIFEPLSKIRKENREFGKCYTSKNNINSNRRIVGQMNIQFQLTDPFPEQEYHNKSKKNGHNFKKTGYEKMKNNENIEANALYNNY</sequence>
<evidence type="ECO:0000313" key="1">
    <source>
        <dbReference type="EMBL" id="KAK8841130.1"/>
    </source>
</evidence>
<proteinExistence type="predicted"/>
<accession>A0ABR2H6R7</accession>
<dbReference type="EMBL" id="JAPFFF010000042">
    <property type="protein sequence ID" value="KAK8841130.1"/>
    <property type="molecule type" value="Genomic_DNA"/>
</dbReference>